<comment type="subunit">
    <text evidence="5">Part of the 50S ribosomal subunit.</text>
</comment>
<evidence type="ECO:0000313" key="8">
    <source>
        <dbReference type="Proteomes" id="UP000246569"/>
    </source>
</evidence>
<evidence type="ECO:0000256" key="4">
    <source>
        <dbReference type="ARBA" id="ARBA00035244"/>
    </source>
</evidence>
<comment type="similarity">
    <text evidence="1 5">Belongs to the universal ribosomal protein uL4 family.</text>
</comment>
<keyword evidence="5" id="KW-0694">RNA-binding</keyword>
<evidence type="ECO:0000256" key="6">
    <source>
        <dbReference type="SAM" id="MobiDB-lite"/>
    </source>
</evidence>
<comment type="function">
    <text evidence="5">One of the primary rRNA binding proteins, this protein initially binds near the 5'-end of the 23S rRNA. It is important during the early stages of 50S assembly. It makes multiple contacts with different domains of the 23S rRNA in the assembled 50S subunit and ribosome.</text>
</comment>
<reference evidence="7 8" key="1">
    <citation type="submission" date="2018-05" db="EMBL/GenBank/DDBJ databases">
        <title>Genomic Encyclopedia of Type Strains, Phase IV (KMG-IV): sequencing the most valuable type-strain genomes for metagenomic binning, comparative biology and taxonomic classification.</title>
        <authorList>
            <person name="Goeker M."/>
        </authorList>
    </citation>
    <scope>NUCLEOTIDE SEQUENCE [LARGE SCALE GENOMIC DNA]</scope>
    <source>
        <strain evidence="7 8">DSM 23606</strain>
    </source>
</reference>
<keyword evidence="2 5" id="KW-0689">Ribosomal protein</keyword>
<sequence length="206" mass="22387">MELVVKTSAGQATGGTVVVADESFGREFNEALVHQVVVAYMAAGRSGTRAQKTRHEVSGGGIKPWRQKGTGRARSGSSNSPIWRSGGVAFAAKPRDYSQKVNKKMYRAALRSIFSELVRQDRLVVVDDLSVAEPKTKLIDARLNEFGSRNVLFVTEDLDLNLYLAARNIHTAGVSDVSGLNPVNLIGFEKVVMTVGALKRVEERLA</sequence>
<dbReference type="GO" id="GO:0006412">
    <property type="term" value="P:translation"/>
    <property type="evidence" value="ECO:0007669"/>
    <property type="project" value="UniProtKB-UniRule"/>
</dbReference>
<dbReference type="AlphaFoldDB" id="A0A317MW82"/>
<dbReference type="PANTHER" id="PTHR10746:SF6">
    <property type="entry name" value="LARGE RIBOSOMAL SUBUNIT PROTEIN UL4M"/>
    <property type="match status" value="1"/>
</dbReference>
<dbReference type="EMBL" id="QGTJ01000005">
    <property type="protein sequence ID" value="PWV61729.1"/>
    <property type="molecule type" value="Genomic_DNA"/>
</dbReference>
<organism evidence="7 8">
    <name type="scientific">Plasticicumulans acidivorans</name>
    <dbReference type="NCBI Taxonomy" id="886464"/>
    <lineage>
        <taxon>Bacteria</taxon>
        <taxon>Pseudomonadati</taxon>
        <taxon>Pseudomonadota</taxon>
        <taxon>Gammaproteobacteria</taxon>
        <taxon>Candidatus Competibacteraceae</taxon>
        <taxon>Plasticicumulans</taxon>
    </lineage>
</organism>
<feature type="region of interest" description="Disordered" evidence="6">
    <location>
        <begin position="49"/>
        <end position="80"/>
    </location>
</feature>
<dbReference type="InterPro" id="IPR013005">
    <property type="entry name" value="Ribosomal_uL4-like"/>
</dbReference>
<comment type="caution">
    <text evidence="7">The sequence shown here is derived from an EMBL/GenBank/DDBJ whole genome shotgun (WGS) entry which is preliminary data.</text>
</comment>
<evidence type="ECO:0000256" key="2">
    <source>
        <dbReference type="ARBA" id="ARBA00022980"/>
    </source>
</evidence>
<protein>
    <recommendedName>
        <fullName evidence="4 5">Large ribosomal subunit protein uL4</fullName>
    </recommendedName>
</protein>
<dbReference type="GO" id="GO:0003735">
    <property type="term" value="F:structural constituent of ribosome"/>
    <property type="evidence" value="ECO:0007669"/>
    <property type="project" value="InterPro"/>
</dbReference>
<keyword evidence="3 5" id="KW-0687">Ribonucleoprotein</keyword>
<dbReference type="GO" id="GO:1990904">
    <property type="term" value="C:ribonucleoprotein complex"/>
    <property type="evidence" value="ECO:0007669"/>
    <property type="project" value="UniProtKB-KW"/>
</dbReference>
<dbReference type="SUPFAM" id="SSF52166">
    <property type="entry name" value="Ribosomal protein L4"/>
    <property type="match status" value="1"/>
</dbReference>
<evidence type="ECO:0000256" key="5">
    <source>
        <dbReference type="HAMAP-Rule" id="MF_01328"/>
    </source>
</evidence>
<dbReference type="GO" id="GO:0005840">
    <property type="term" value="C:ribosome"/>
    <property type="evidence" value="ECO:0007669"/>
    <property type="project" value="UniProtKB-KW"/>
</dbReference>
<comment type="function">
    <text evidence="5">Forms part of the polypeptide exit tunnel.</text>
</comment>
<name>A0A317MW82_9GAMM</name>
<dbReference type="InterPro" id="IPR002136">
    <property type="entry name" value="Ribosomal_uL4"/>
</dbReference>
<dbReference type="Gene3D" id="3.40.1370.10">
    <property type="match status" value="1"/>
</dbReference>
<evidence type="ECO:0000256" key="1">
    <source>
        <dbReference type="ARBA" id="ARBA00010528"/>
    </source>
</evidence>
<dbReference type="Pfam" id="PF00573">
    <property type="entry name" value="Ribosomal_L4"/>
    <property type="match status" value="1"/>
</dbReference>
<dbReference type="GO" id="GO:0019843">
    <property type="term" value="F:rRNA binding"/>
    <property type="evidence" value="ECO:0007669"/>
    <property type="project" value="UniProtKB-UniRule"/>
</dbReference>
<gene>
    <name evidence="5" type="primary">rplD</name>
    <name evidence="7" type="ORF">C7443_105162</name>
</gene>
<keyword evidence="8" id="KW-1185">Reference proteome</keyword>
<accession>A0A317MW82</accession>
<dbReference type="InterPro" id="IPR023574">
    <property type="entry name" value="Ribosomal_uL4_dom_sf"/>
</dbReference>
<dbReference type="RefSeq" id="WP_110018512.1">
    <property type="nucleotide sequence ID" value="NZ_QGTJ01000005.1"/>
</dbReference>
<dbReference type="HAMAP" id="MF_01328_B">
    <property type="entry name" value="Ribosomal_uL4_B"/>
    <property type="match status" value="1"/>
</dbReference>
<proteinExistence type="inferred from homology"/>
<dbReference type="OrthoDB" id="9803201at2"/>
<dbReference type="NCBIfam" id="TIGR03953">
    <property type="entry name" value="rplD_bact"/>
    <property type="match status" value="1"/>
</dbReference>
<dbReference type="PANTHER" id="PTHR10746">
    <property type="entry name" value="50S RIBOSOMAL PROTEIN L4"/>
    <property type="match status" value="1"/>
</dbReference>
<evidence type="ECO:0000256" key="3">
    <source>
        <dbReference type="ARBA" id="ARBA00023274"/>
    </source>
</evidence>
<keyword evidence="5" id="KW-0699">rRNA-binding</keyword>
<dbReference type="Proteomes" id="UP000246569">
    <property type="component" value="Unassembled WGS sequence"/>
</dbReference>
<evidence type="ECO:0000313" key="7">
    <source>
        <dbReference type="EMBL" id="PWV61729.1"/>
    </source>
</evidence>